<keyword evidence="3" id="KW-1185">Reference proteome</keyword>
<evidence type="ECO:0000313" key="3">
    <source>
        <dbReference type="Proteomes" id="UP000231322"/>
    </source>
</evidence>
<name>A0A2G7HJZ1_9CLOT</name>
<dbReference type="InterPro" id="IPR024976">
    <property type="entry name" value="DUF3885"/>
</dbReference>
<sequence length="193" mass="23009">MGNVIMNLYLNKLTVGYCFESKECISFEILPYESPYYDVEDIENEELCYREEYVDSCVGYACEVWNSCNFSDKLAVIYEDKYNESKKRENEFVEKCLDYFEGTIFPFEWIDDDETYYGTRYIWKANKINIEKLFRKIIISDIGDDTELDCAVYIVDKETDNVFFLYDDRGIHVFSNDYTFIEEIKANKNIVSE</sequence>
<gene>
    <name evidence="2" type="ORF">CS538_02810</name>
</gene>
<reference evidence="2 3" key="1">
    <citation type="submission" date="2017-10" db="EMBL/GenBank/DDBJ databases">
        <title>Reclassification of Eubacterium combesii and discrepancies in the nomenclature of botulinum neurotoxin producing clostridia. Request for an Opinion.</title>
        <authorList>
            <person name="Dobritsa A.P."/>
            <person name="Kutumbaka K.K."/>
            <person name="Samadpour M."/>
        </authorList>
    </citation>
    <scope>NUCLEOTIDE SEQUENCE [LARGE SCALE GENOMIC DNA]</scope>
    <source>
        <strain evidence="2 3">DSM 20696</strain>
    </source>
</reference>
<evidence type="ECO:0000313" key="2">
    <source>
        <dbReference type="EMBL" id="PIH05441.1"/>
    </source>
</evidence>
<dbReference type="Pfam" id="PF13021">
    <property type="entry name" value="DUF3885"/>
    <property type="match status" value="1"/>
</dbReference>
<proteinExistence type="predicted"/>
<evidence type="ECO:0000259" key="1">
    <source>
        <dbReference type="Pfam" id="PF13021"/>
    </source>
</evidence>
<dbReference type="AlphaFoldDB" id="A0A2G7HJZ1"/>
<dbReference type="Proteomes" id="UP000231322">
    <property type="component" value="Unassembled WGS sequence"/>
</dbReference>
<protein>
    <recommendedName>
        <fullName evidence="1">DUF3885 domain-containing protein</fullName>
    </recommendedName>
</protein>
<feature type="domain" description="DUF3885" evidence="1">
    <location>
        <begin position="38"/>
        <end position="186"/>
    </location>
</feature>
<dbReference type="EMBL" id="PEIK01000002">
    <property type="protein sequence ID" value="PIH05441.1"/>
    <property type="molecule type" value="Genomic_DNA"/>
</dbReference>
<comment type="caution">
    <text evidence="2">The sequence shown here is derived from an EMBL/GenBank/DDBJ whole genome shotgun (WGS) entry which is preliminary data.</text>
</comment>
<organism evidence="2 3">
    <name type="scientific">Clostridium combesii</name>
    <dbReference type="NCBI Taxonomy" id="39481"/>
    <lineage>
        <taxon>Bacteria</taxon>
        <taxon>Bacillati</taxon>
        <taxon>Bacillota</taxon>
        <taxon>Clostridia</taxon>
        <taxon>Eubacteriales</taxon>
        <taxon>Clostridiaceae</taxon>
        <taxon>Clostridium</taxon>
    </lineage>
</organism>
<accession>A0A2G7HJZ1</accession>